<dbReference type="GO" id="GO:0005654">
    <property type="term" value="C:nucleoplasm"/>
    <property type="evidence" value="ECO:0007669"/>
    <property type="project" value="TreeGrafter"/>
</dbReference>
<feature type="compositionally biased region" description="Low complexity" evidence="2">
    <location>
        <begin position="785"/>
        <end position="797"/>
    </location>
</feature>
<evidence type="ECO:0000313" key="3">
    <source>
        <dbReference type="EMBL" id="NDV29502.1"/>
    </source>
</evidence>
<feature type="region of interest" description="Disordered" evidence="2">
    <location>
        <begin position="682"/>
        <end position="812"/>
    </location>
</feature>
<feature type="coiled-coil region" evidence="1">
    <location>
        <begin position="376"/>
        <end position="417"/>
    </location>
</feature>
<feature type="coiled-coil region" evidence="1">
    <location>
        <begin position="74"/>
        <end position="142"/>
    </location>
</feature>
<name>A0A6B2KXV0_9EUKA</name>
<keyword evidence="1" id="KW-0175">Coiled coil</keyword>
<dbReference type="InterPro" id="IPR053210">
    <property type="entry name" value="ANKRD12"/>
</dbReference>
<dbReference type="PANTHER" id="PTHR24149">
    <property type="entry name" value="ANKYRIN REPEAT DOMAIN-CONTAINING PROTEIN 12"/>
    <property type="match status" value="1"/>
</dbReference>
<dbReference type="AlphaFoldDB" id="A0A6B2KXV0"/>
<organism evidence="3">
    <name type="scientific">Arcella intermedia</name>
    <dbReference type="NCBI Taxonomy" id="1963864"/>
    <lineage>
        <taxon>Eukaryota</taxon>
        <taxon>Amoebozoa</taxon>
        <taxon>Tubulinea</taxon>
        <taxon>Elardia</taxon>
        <taxon>Arcellinida</taxon>
        <taxon>Sphaerothecina</taxon>
        <taxon>Arcellidae</taxon>
        <taxon>Arcella</taxon>
    </lineage>
</organism>
<dbReference type="EMBL" id="GIBP01000533">
    <property type="protein sequence ID" value="NDV29502.1"/>
    <property type="molecule type" value="Transcribed_RNA"/>
</dbReference>
<feature type="compositionally biased region" description="Basic and acidic residues" evidence="2">
    <location>
        <begin position="745"/>
        <end position="778"/>
    </location>
</feature>
<proteinExistence type="predicted"/>
<evidence type="ECO:0000256" key="1">
    <source>
        <dbReference type="SAM" id="Coils"/>
    </source>
</evidence>
<protein>
    <submittedName>
        <fullName evidence="3">Uncharacterized protein</fullName>
    </submittedName>
</protein>
<dbReference type="PANTHER" id="PTHR24149:SF14">
    <property type="entry name" value="ANKYRIN REPEAT DOMAIN 12"/>
    <property type="match status" value="1"/>
</dbReference>
<reference evidence="3" key="1">
    <citation type="journal article" date="2020" name="J. Eukaryot. Microbiol.">
        <title>De novo Sequencing, Assembly and Annotation of the Transcriptome for the Free-Living Testate Amoeba Arcella intermedia.</title>
        <authorList>
            <person name="Ribeiro G.M."/>
            <person name="Porfirio-Sousa A.L."/>
            <person name="Maurer-Alcala X.X."/>
            <person name="Katz L.A."/>
            <person name="Lahr D.J.G."/>
        </authorList>
    </citation>
    <scope>NUCLEOTIDE SEQUENCE</scope>
</reference>
<evidence type="ECO:0000256" key="2">
    <source>
        <dbReference type="SAM" id="MobiDB-lite"/>
    </source>
</evidence>
<sequence length="854" mass="98197">MEIVGNKSNEILLQQMLELKGSFAQKDQNMENLFAQQLMNLKTEIFQVIGRDSHKVNEEITKFANLSQIIEKREAEFSSEKAKLKEELRLEKEKVNQLLEVYKSNETKESLEVQLLTLKKRISELENEKKSILSNNQELSKNFSSDLQKSREHFDNQVSSYGTQTKELENKNSEKDKLFMGELEKMRNQFNLEVAQYKSRIQELEKQKENQEKKFFEELAQMRNIFINNQTEKEKLREENSKTQALKEENDKKIFQSSIVQAIEKSNPENHIVQELENLKSVLSRQLDEQSKALGDLDKKEQERKQRTQLEKQRIKSEEEKRSAEKEQIMIDNEKTFQQLQTERFKTIDTNLSLILETMKPSSPSNPNSNESSVSKIELEKLKKEHELELNEKNLQITELQEKIKHLEEHSEKFDRTSRIQLYRTRNRMQAMSLKSAEKEITLLRETLYKIMTGDSDIKLNPSDLIRFKSLFNLDNGRRVFTFMLKEYAQSVADGDVFLISDTSFSLLKTLVELCLEHLDLSNGADYISGKHLLETSSLVGKEKPNKEIDFIQVYIKPHKCWKNTFFWEEFFWSQTSTKYDEKFSGDLANDQQQEQDFFVAELTDFVKVIWGWGDMKADSVVPFMEGLGSKCGLSTDKLKQVATSIDQFINKVTKKATQRTRLITQTTAPKALRQLVQSRGQNNIQSAPPSVHGPLSPRGDSSAPPSGPLSPRRDSSPRVEAPPKINTPSPMHPPQKITSPNPSREWRRTFYQQDAEKQQTPPREEPKKSVTRGDIRSRNSFMEGFPSFPSSGDSPHPTAPSSTGSRILSAPRPPALLSIGITRAAKAVPSADVSLFIDSLMGVEAKANFFSNT</sequence>
<feature type="region of interest" description="Disordered" evidence="2">
    <location>
        <begin position="293"/>
        <end position="327"/>
    </location>
</feature>
<accession>A0A6B2KXV0</accession>